<gene>
    <name evidence="1" type="ORF">EG68_03117</name>
</gene>
<dbReference type="Proteomes" id="UP000822476">
    <property type="component" value="Unassembled WGS sequence"/>
</dbReference>
<dbReference type="EMBL" id="JTDE01001113">
    <property type="protein sequence ID" value="KAF7259628.1"/>
    <property type="molecule type" value="Genomic_DNA"/>
</dbReference>
<sequence length="112" mass="12454">MRSYHSNGADMFINSVPLKLVKFGTVLSVMTRVHKTEMRYWQLPKWLADFLDFAEGDGKTSGKEPAGLIKFFAGTRCSTKRPCEFVAVIPTDNFGAEFDDPAALKSEAVIFG</sequence>
<name>A0A8S9Z780_9TREM</name>
<dbReference type="AlphaFoldDB" id="A0A8S9Z780"/>
<comment type="caution">
    <text evidence="1">The sequence shown here is derived from an EMBL/GenBank/DDBJ whole genome shotgun (WGS) entry which is preliminary data.</text>
</comment>
<protein>
    <submittedName>
        <fullName evidence="1">Uncharacterized protein</fullName>
    </submittedName>
</protein>
<reference evidence="1" key="1">
    <citation type="submission" date="2019-07" db="EMBL/GenBank/DDBJ databases">
        <title>Annotation for the trematode Paragonimus miyazaki's.</title>
        <authorList>
            <person name="Choi Y.-J."/>
        </authorList>
    </citation>
    <scope>NUCLEOTIDE SEQUENCE</scope>
    <source>
        <strain evidence="1">Japan</strain>
    </source>
</reference>
<accession>A0A8S9Z780</accession>
<organism evidence="1 2">
    <name type="scientific">Paragonimus skrjabini miyazakii</name>
    <dbReference type="NCBI Taxonomy" id="59628"/>
    <lineage>
        <taxon>Eukaryota</taxon>
        <taxon>Metazoa</taxon>
        <taxon>Spiralia</taxon>
        <taxon>Lophotrochozoa</taxon>
        <taxon>Platyhelminthes</taxon>
        <taxon>Trematoda</taxon>
        <taxon>Digenea</taxon>
        <taxon>Plagiorchiida</taxon>
        <taxon>Troglotremata</taxon>
        <taxon>Troglotrematidae</taxon>
        <taxon>Paragonimus</taxon>
    </lineage>
</organism>
<evidence type="ECO:0000313" key="1">
    <source>
        <dbReference type="EMBL" id="KAF7259628.1"/>
    </source>
</evidence>
<keyword evidence="2" id="KW-1185">Reference proteome</keyword>
<proteinExistence type="predicted"/>
<evidence type="ECO:0000313" key="2">
    <source>
        <dbReference type="Proteomes" id="UP000822476"/>
    </source>
</evidence>